<gene>
    <name evidence="1" type="ORF">EMWEY_00055940</name>
</gene>
<organism evidence="1 2">
    <name type="scientific">Eimeria maxima</name>
    <name type="common">Coccidian parasite</name>
    <dbReference type="NCBI Taxonomy" id="5804"/>
    <lineage>
        <taxon>Eukaryota</taxon>
        <taxon>Sar</taxon>
        <taxon>Alveolata</taxon>
        <taxon>Apicomplexa</taxon>
        <taxon>Conoidasida</taxon>
        <taxon>Coccidia</taxon>
        <taxon>Eucoccidiorida</taxon>
        <taxon>Eimeriorina</taxon>
        <taxon>Eimeriidae</taxon>
        <taxon>Eimeria</taxon>
    </lineage>
</organism>
<reference evidence="1" key="1">
    <citation type="submission" date="2013-10" db="EMBL/GenBank/DDBJ databases">
        <title>Genomic analysis of the causative agents of coccidiosis in chickens.</title>
        <authorList>
            <person name="Reid A.J."/>
            <person name="Blake D."/>
            <person name="Billington K."/>
            <person name="Browne H."/>
            <person name="Dunn M."/>
            <person name="Hung S."/>
            <person name="Kawahara F."/>
            <person name="Miranda-Saavedra D."/>
            <person name="Mourier T."/>
            <person name="Nagra H."/>
            <person name="Otto T.D."/>
            <person name="Rawlings N."/>
            <person name="Sanchez A."/>
            <person name="Sanders M."/>
            <person name="Subramaniam C."/>
            <person name="Tay Y."/>
            <person name="Dear P."/>
            <person name="Doerig C."/>
            <person name="Gruber A."/>
            <person name="Parkinson J."/>
            <person name="Shirley M."/>
            <person name="Wan K.L."/>
            <person name="Berriman M."/>
            <person name="Tomley F."/>
            <person name="Pain A."/>
        </authorList>
    </citation>
    <scope>NUCLEOTIDE SEQUENCE [LARGE SCALE GENOMIC DNA]</scope>
    <source>
        <strain evidence="1">Weybridge</strain>
    </source>
</reference>
<protein>
    <submittedName>
        <fullName evidence="1">Uncharacterized protein</fullName>
    </submittedName>
</protein>
<feature type="non-terminal residue" evidence="1">
    <location>
        <position position="195"/>
    </location>
</feature>
<dbReference type="AlphaFoldDB" id="U6M7X6"/>
<evidence type="ECO:0000313" key="2">
    <source>
        <dbReference type="Proteomes" id="UP000030763"/>
    </source>
</evidence>
<name>U6M7X6_EIMMA</name>
<proteinExistence type="predicted"/>
<dbReference type="VEuPathDB" id="ToxoDB:EMWEY_00055940"/>
<evidence type="ECO:0000313" key="1">
    <source>
        <dbReference type="EMBL" id="CDJ59168.1"/>
    </source>
</evidence>
<dbReference type="RefSeq" id="XP_013335816.1">
    <property type="nucleotide sequence ID" value="XM_013480362.1"/>
</dbReference>
<accession>U6M7X6</accession>
<sequence>MTAGYVHLSAVGALAYGKFIASCVEGVPPLARQLLDSLYSMAAGAVNLSEIAEGRWDVCCVVHCEGGIVEARTSGEAAQYVDVGCLETPELWFIRAMVFACSLVFATWALPNNLNDVVVAPPCSLVFNNAQCAIMLRERLAVWPFLHAQGFNNISGAFGIVELGILTALHIWVTPSLGRELVGRLYGMAAGYVDL</sequence>
<dbReference type="Proteomes" id="UP000030763">
    <property type="component" value="Unassembled WGS sequence"/>
</dbReference>
<keyword evidence="2" id="KW-1185">Reference proteome</keyword>
<dbReference type="EMBL" id="HG720146">
    <property type="protein sequence ID" value="CDJ59168.1"/>
    <property type="molecule type" value="Genomic_DNA"/>
</dbReference>
<reference evidence="1" key="2">
    <citation type="submission" date="2013-10" db="EMBL/GenBank/DDBJ databases">
        <authorList>
            <person name="Aslett M."/>
        </authorList>
    </citation>
    <scope>NUCLEOTIDE SEQUENCE [LARGE SCALE GENOMIC DNA]</scope>
    <source>
        <strain evidence="1">Weybridge</strain>
    </source>
</reference>
<dbReference type="GeneID" id="25339580"/>